<dbReference type="Proteomes" id="UP000789702">
    <property type="component" value="Unassembled WGS sequence"/>
</dbReference>
<evidence type="ECO:0000313" key="2">
    <source>
        <dbReference type="Proteomes" id="UP000789702"/>
    </source>
</evidence>
<sequence length="76" mass="8924">TQEFDPIASEYMDIDHYTLKDKYYDTMITNDYYIRYLPSLSQIMRAGGYNPKFTYERSLQGAFSGIFSFTKSEDSS</sequence>
<name>A0ACA9Q0W5_9GLOM</name>
<evidence type="ECO:0000313" key="1">
    <source>
        <dbReference type="EMBL" id="CAG8728529.1"/>
    </source>
</evidence>
<accession>A0ACA9Q0W5</accession>
<feature type="non-terminal residue" evidence="1">
    <location>
        <position position="1"/>
    </location>
</feature>
<gene>
    <name evidence="1" type="ORF">DHETER_LOCUS13285</name>
</gene>
<reference evidence="1" key="1">
    <citation type="submission" date="2021-06" db="EMBL/GenBank/DDBJ databases">
        <authorList>
            <person name="Kallberg Y."/>
            <person name="Tangrot J."/>
            <person name="Rosling A."/>
        </authorList>
    </citation>
    <scope>NUCLEOTIDE SEQUENCE</scope>
    <source>
        <strain evidence="1">IL203A</strain>
    </source>
</reference>
<proteinExistence type="predicted"/>
<comment type="caution">
    <text evidence="1">The sequence shown here is derived from an EMBL/GenBank/DDBJ whole genome shotgun (WGS) entry which is preliminary data.</text>
</comment>
<keyword evidence="2" id="KW-1185">Reference proteome</keyword>
<protein>
    <submittedName>
        <fullName evidence="1">7285_t:CDS:1</fullName>
    </submittedName>
</protein>
<dbReference type="EMBL" id="CAJVPU010035765">
    <property type="protein sequence ID" value="CAG8728529.1"/>
    <property type="molecule type" value="Genomic_DNA"/>
</dbReference>
<organism evidence="1 2">
    <name type="scientific">Dentiscutata heterogama</name>
    <dbReference type="NCBI Taxonomy" id="1316150"/>
    <lineage>
        <taxon>Eukaryota</taxon>
        <taxon>Fungi</taxon>
        <taxon>Fungi incertae sedis</taxon>
        <taxon>Mucoromycota</taxon>
        <taxon>Glomeromycotina</taxon>
        <taxon>Glomeromycetes</taxon>
        <taxon>Diversisporales</taxon>
        <taxon>Gigasporaceae</taxon>
        <taxon>Dentiscutata</taxon>
    </lineage>
</organism>